<feature type="compositionally biased region" description="Polar residues" evidence="1">
    <location>
        <begin position="62"/>
        <end position="74"/>
    </location>
</feature>
<dbReference type="RefSeq" id="WP_066533793.1">
    <property type="nucleotide sequence ID" value="NZ_PDEA01000001.1"/>
</dbReference>
<feature type="region of interest" description="Disordered" evidence="1">
    <location>
        <begin position="52"/>
        <end position="80"/>
    </location>
</feature>
<keyword evidence="2" id="KW-0732">Signal</keyword>
<dbReference type="GeneID" id="80802437"/>
<dbReference type="EMBL" id="PDEA01000001">
    <property type="protein sequence ID" value="PEH90159.1"/>
    <property type="molecule type" value="Genomic_DNA"/>
</dbReference>
<evidence type="ECO:0000313" key="3">
    <source>
        <dbReference type="EMBL" id="PEH90159.1"/>
    </source>
</evidence>
<dbReference type="Proteomes" id="UP000220246">
    <property type="component" value="Unassembled WGS sequence"/>
</dbReference>
<feature type="chain" id="PRO_5012473303" description="PBCV-specific basic adaptor domain-containing protein" evidence="2">
    <location>
        <begin position="20"/>
        <end position="109"/>
    </location>
</feature>
<sequence>MLYRLIAALLLLTCFSAHAANYPCSGKKGGVSHCAGDTFVCNDGSVSGSKRSCSAEMGGGNSPRQLFTQPQRNSAAPGDCSCRSGNVCTGPRGGRYCMTDAGNKSYLKR</sequence>
<dbReference type="AlphaFoldDB" id="A0A2A7UXT5"/>
<evidence type="ECO:0000256" key="1">
    <source>
        <dbReference type="SAM" id="MobiDB-lite"/>
    </source>
</evidence>
<keyword evidence="4" id="KW-1185">Reference proteome</keyword>
<evidence type="ECO:0000256" key="2">
    <source>
        <dbReference type="SAM" id="SignalP"/>
    </source>
</evidence>
<accession>A0A2A7UXT5</accession>
<proteinExistence type="predicted"/>
<protein>
    <recommendedName>
        <fullName evidence="5">PBCV-specific basic adaptor domain-containing protein</fullName>
    </recommendedName>
</protein>
<feature type="signal peptide" evidence="2">
    <location>
        <begin position="1"/>
        <end position="19"/>
    </location>
</feature>
<gene>
    <name evidence="3" type="ORF">CRM82_17580</name>
</gene>
<organism evidence="3 4">
    <name type="scientific">Comamonas terrigena</name>
    <dbReference type="NCBI Taxonomy" id="32013"/>
    <lineage>
        <taxon>Bacteria</taxon>
        <taxon>Pseudomonadati</taxon>
        <taxon>Pseudomonadota</taxon>
        <taxon>Betaproteobacteria</taxon>
        <taxon>Burkholderiales</taxon>
        <taxon>Comamonadaceae</taxon>
        <taxon>Comamonas</taxon>
    </lineage>
</organism>
<comment type="caution">
    <text evidence="3">The sequence shown here is derived from an EMBL/GenBank/DDBJ whole genome shotgun (WGS) entry which is preliminary data.</text>
</comment>
<dbReference type="OrthoDB" id="7027094at2"/>
<evidence type="ECO:0000313" key="4">
    <source>
        <dbReference type="Proteomes" id="UP000220246"/>
    </source>
</evidence>
<evidence type="ECO:0008006" key="5">
    <source>
        <dbReference type="Google" id="ProtNLM"/>
    </source>
</evidence>
<name>A0A2A7UXT5_COMTR</name>
<reference evidence="4" key="1">
    <citation type="submission" date="2017-09" db="EMBL/GenBank/DDBJ databases">
        <title>FDA dAtabase for Regulatory Grade micrObial Sequences (FDA-ARGOS): Supporting development and validation of Infectious Disease Dx tests.</title>
        <authorList>
            <person name="Minogue T."/>
            <person name="Wolcott M."/>
            <person name="Wasieloski L."/>
            <person name="Aguilar W."/>
            <person name="Moore D."/>
            <person name="Tallon L."/>
            <person name="Sadzewicz L."/>
            <person name="Ott S."/>
            <person name="Zhao X."/>
            <person name="Nagaraj S."/>
            <person name="Vavikolanu K."/>
            <person name="Aluvathingal J."/>
            <person name="Nadendla S."/>
            <person name="Sichtig H."/>
        </authorList>
    </citation>
    <scope>NUCLEOTIDE SEQUENCE [LARGE SCALE GENOMIC DNA]</scope>
    <source>
        <strain evidence="4">FDAARGOS_394</strain>
    </source>
</reference>